<dbReference type="Gene3D" id="3.30.1120.50">
    <property type="entry name" value="Pepsin inhibitor-3"/>
    <property type="match status" value="1"/>
</dbReference>
<feature type="signal peptide" evidence="1">
    <location>
        <begin position="1"/>
        <end position="18"/>
    </location>
</feature>
<evidence type="ECO:0000259" key="2">
    <source>
        <dbReference type="Pfam" id="PF06394"/>
    </source>
</evidence>
<sequence>MVERILTFVLFLSVLNSSEQVVQHSRQYSQSQRIENGNCYYENGVLHDISTGDTRPLTSDEISELAQFESQMSRWQAQIQVITQKFAQRMQHLFSYPGGVGMDPWPPMPQVPCFCTSCNKPFVMTSSMVQNGPFLYSQGGSPGVFSSVVQNGPGVSFIQQQAPITVRRQFVSGSIFPFSDFSTTFENDPSWELSN</sequence>
<evidence type="ECO:0000313" key="3">
    <source>
        <dbReference type="Proteomes" id="UP000887540"/>
    </source>
</evidence>
<dbReference type="InterPro" id="IPR038412">
    <property type="entry name" value="Pepsin-I3_sf"/>
</dbReference>
<keyword evidence="1" id="KW-0732">Signal</keyword>
<reference evidence="4" key="1">
    <citation type="submission" date="2022-11" db="UniProtKB">
        <authorList>
            <consortium name="WormBaseParasite"/>
        </authorList>
    </citation>
    <scope>IDENTIFICATION</scope>
</reference>
<dbReference type="AlphaFoldDB" id="A0A914EJE3"/>
<protein>
    <submittedName>
        <fullName evidence="4">Pepsin inhibitor-3-like repeated domain-containing protein</fullName>
    </submittedName>
</protein>
<feature type="domain" description="Pepsin inhibitor-3-like repeated" evidence="2">
    <location>
        <begin position="54"/>
        <end position="85"/>
    </location>
</feature>
<dbReference type="WBParaSite" id="ACRNAN_scaffold8157.g7081.t1">
    <property type="protein sequence ID" value="ACRNAN_scaffold8157.g7081.t1"/>
    <property type="gene ID" value="ACRNAN_scaffold8157.g7081"/>
</dbReference>
<accession>A0A914EJE3</accession>
<evidence type="ECO:0000256" key="1">
    <source>
        <dbReference type="SAM" id="SignalP"/>
    </source>
</evidence>
<name>A0A914EJE3_9BILA</name>
<feature type="chain" id="PRO_5037526185" evidence="1">
    <location>
        <begin position="19"/>
        <end position="195"/>
    </location>
</feature>
<dbReference type="InterPro" id="IPR010480">
    <property type="entry name" value="Pepsin-I3"/>
</dbReference>
<dbReference type="Pfam" id="PF06394">
    <property type="entry name" value="Pepsin-I3"/>
    <property type="match status" value="1"/>
</dbReference>
<dbReference type="Proteomes" id="UP000887540">
    <property type="component" value="Unplaced"/>
</dbReference>
<evidence type="ECO:0000313" key="4">
    <source>
        <dbReference type="WBParaSite" id="ACRNAN_scaffold8157.g7081.t1"/>
    </source>
</evidence>
<keyword evidence="3" id="KW-1185">Reference proteome</keyword>
<proteinExistence type="predicted"/>
<organism evidence="3 4">
    <name type="scientific">Acrobeloides nanus</name>
    <dbReference type="NCBI Taxonomy" id="290746"/>
    <lineage>
        <taxon>Eukaryota</taxon>
        <taxon>Metazoa</taxon>
        <taxon>Ecdysozoa</taxon>
        <taxon>Nematoda</taxon>
        <taxon>Chromadorea</taxon>
        <taxon>Rhabditida</taxon>
        <taxon>Tylenchina</taxon>
        <taxon>Cephalobomorpha</taxon>
        <taxon>Cephaloboidea</taxon>
        <taxon>Cephalobidae</taxon>
        <taxon>Acrobeloides</taxon>
    </lineage>
</organism>